<evidence type="ECO:0000313" key="1">
    <source>
        <dbReference type="EMBL" id="KNC79752.1"/>
    </source>
</evidence>
<dbReference type="EMBL" id="KQ242251">
    <property type="protein sequence ID" value="KNC79752.1"/>
    <property type="molecule type" value="Genomic_DNA"/>
</dbReference>
<gene>
    <name evidence="1" type="ORF">SARC_07864</name>
</gene>
<evidence type="ECO:0000313" key="2">
    <source>
        <dbReference type="Proteomes" id="UP000054560"/>
    </source>
</evidence>
<keyword evidence="2" id="KW-1185">Reference proteome</keyword>
<name>A0A0L0FSH4_9EUKA</name>
<dbReference type="RefSeq" id="XP_014153654.1">
    <property type="nucleotide sequence ID" value="XM_014298179.1"/>
</dbReference>
<dbReference type="AlphaFoldDB" id="A0A0L0FSH4"/>
<accession>A0A0L0FSH4</accession>
<sequence length="104" mass="11007">MGRRQEECCAGVQAEAYLGTECSGLALLDFTTPVDGSCFQFYKKGSKAYYTSATCEGGIYTVDIWVDDAECTPGAGVYPLEQGAECTSNEVTDGMSAALELSCV</sequence>
<protein>
    <submittedName>
        <fullName evidence="1">Uncharacterized protein</fullName>
    </submittedName>
</protein>
<reference evidence="1 2" key="1">
    <citation type="submission" date="2011-02" db="EMBL/GenBank/DDBJ databases">
        <title>The Genome Sequence of Sphaeroforma arctica JP610.</title>
        <authorList>
            <consortium name="The Broad Institute Genome Sequencing Platform"/>
            <person name="Russ C."/>
            <person name="Cuomo C."/>
            <person name="Young S.K."/>
            <person name="Zeng Q."/>
            <person name="Gargeya S."/>
            <person name="Alvarado L."/>
            <person name="Berlin A."/>
            <person name="Chapman S.B."/>
            <person name="Chen Z."/>
            <person name="Freedman E."/>
            <person name="Gellesch M."/>
            <person name="Goldberg J."/>
            <person name="Griggs A."/>
            <person name="Gujja S."/>
            <person name="Heilman E."/>
            <person name="Heiman D."/>
            <person name="Howarth C."/>
            <person name="Mehta T."/>
            <person name="Neiman D."/>
            <person name="Pearson M."/>
            <person name="Roberts A."/>
            <person name="Saif S."/>
            <person name="Shea T."/>
            <person name="Shenoy N."/>
            <person name="Sisk P."/>
            <person name="Stolte C."/>
            <person name="Sykes S."/>
            <person name="White J."/>
            <person name="Yandava C."/>
            <person name="Burger G."/>
            <person name="Gray M.W."/>
            <person name="Holland P.W.H."/>
            <person name="King N."/>
            <person name="Lang F.B.F."/>
            <person name="Roger A.J."/>
            <person name="Ruiz-Trillo I."/>
            <person name="Haas B."/>
            <person name="Nusbaum C."/>
            <person name="Birren B."/>
        </authorList>
    </citation>
    <scope>NUCLEOTIDE SEQUENCE [LARGE SCALE GENOMIC DNA]</scope>
    <source>
        <strain evidence="1 2">JP610</strain>
    </source>
</reference>
<dbReference type="Proteomes" id="UP000054560">
    <property type="component" value="Unassembled WGS sequence"/>
</dbReference>
<organism evidence="1 2">
    <name type="scientific">Sphaeroforma arctica JP610</name>
    <dbReference type="NCBI Taxonomy" id="667725"/>
    <lineage>
        <taxon>Eukaryota</taxon>
        <taxon>Ichthyosporea</taxon>
        <taxon>Ichthyophonida</taxon>
        <taxon>Sphaeroforma</taxon>
    </lineage>
</organism>
<dbReference type="GeneID" id="25908368"/>
<proteinExistence type="predicted"/>